<gene>
    <name evidence="2" type="ORF">SGA01_26470</name>
</gene>
<organism evidence="2 3">
    <name type="scientific">Streptomyces gardneri</name>
    <dbReference type="NCBI Taxonomy" id="66892"/>
    <lineage>
        <taxon>Bacteria</taxon>
        <taxon>Bacillati</taxon>
        <taxon>Actinomycetota</taxon>
        <taxon>Actinomycetes</taxon>
        <taxon>Kitasatosporales</taxon>
        <taxon>Streptomycetaceae</taxon>
        <taxon>Streptomyces</taxon>
    </lineage>
</organism>
<name>A0A4Y3RH95_9ACTN</name>
<accession>A0A4Y3RH95</accession>
<proteinExistence type="predicted"/>
<dbReference type="AlphaFoldDB" id="A0A4Y3RH95"/>
<feature type="transmembrane region" description="Helical" evidence="1">
    <location>
        <begin position="37"/>
        <end position="55"/>
    </location>
</feature>
<keyword evidence="1" id="KW-0812">Transmembrane</keyword>
<evidence type="ECO:0000256" key="1">
    <source>
        <dbReference type="SAM" id="Phobius"/>
    </source>
</evidence>
<protein>
    <submittedName>
        <fullName evidence="2">Uncharacterized protein</fullName>
    </submittedName>
</protein>
<dbReference type="EMBL" id="BJMN01000015">
    <property type="protein sequence ID" value="GEB57042.1"/>
    <property type="molecule type" value="Genomic_DNA"/>
</dbReference>
<keyword evidence="3" id="KW-1185">Reference proteome</keyword>
<keyword evidence="1" id="KW-1133">Transmembrane helix</keyword>
<reference evidence="2 3" key="1">
    <citation type="submission" date="2019-06" db="EMBL/GenBank/DDBJ databases">
        <title>Whole genome shotgun sequence of Streptomyces gardneri NBRC 12865.</title>
        <authorList>
            <person name="Hosoyama A."/>
            <person name="Uohara A."/>
            <person name="Ohji S."/>
            <person name="Ichikawa N."/>
        </authorList>
    </citation>
    <scope>NUCLEOTIDE SEQUENCE [LARGE SCALE GENOMIC DNA]</scope>
    <source>
        <strain evidence="2 3">NBRC 12865</strain>
    </source>
</reference>
<evidence type="ECO:0000313" key="2">
    <source>
        <dbReference type="EMBL" id="GEB57042.1"/>
    </source>
</evidence>
<feature type="transmembrane region" description="Helical" evidence="1">
    <location>
        <begin position="7"/>
        <end position="31"/>
    </location>
</feature>
<comment type="caution">
    <text evidence="2">The sequence shown here is derived from an EMBL/GenBank/DDBJ whole genome shotgun (WGS) entry which is preliminary data.</text>
</comment>
<keyword evidence="1" id="KW-0472">Membrane</keyword>
<dbReference type="Proteomes" id="UP000315226">
    <property type="component" value="Unassembled WGS sequence"/>
</dbReference>
<evidence type="ECO:0000313" key="3">
    <source>
        <dbReference type="Proteomes" id="UP000315226"/>
    </source>
</evidence>
<sequence>MQVTDRISLAISTVGVLVALMLVTGAVQAYLNGDDSGWFIAWAALLQVATVWQLVHEVRRRRSRRVQAG</sequence>